<name>E7RMJ1_9BACT</name>
<proteinExistence type="inferred from homology"/>
<keyword evidence="5 6" id="KW-0472">Membrane</keyword>
<evidence type="ECO:0000256" key="4">
    <source>
        <dbReference type="ARBA" id="ARBA00022989"/>
    </source>
</evidence>
<reference evidence="8" key="1">
    <citation type="submission" date="2011-01" db="EMBL/GenBank/DDBJ databases">
        <authorList>
            <person name="Muzny D."/>
            <person name="Qin X."/>
            <person name="Buhay C."/>
            <person name="Dugan-Rocha S."/>
            <person name="Ding Y."/>
            <person name="Chen G."/>
            <person name="Hawes A."/>
            <person name="Holder M."/>
            <person name="Jhangiani S."/>
            <person name="Johnson A."/>
            <person name="Khan Z."/>
            <person name="Li Z."/>
            <person name="Liu W."/>
            <person name="Liu X."/>
            <person name="Perez L."/>
            <person name="Shen H."/>
            <person name="Wang Q."/>
            <person name="Watt J."/>
            <person name="Xi L."/>
            <person name="Xin Y."/>
            <person name="Zhou J."/>
            <person name="Deng J."/>
            <person name="Jiang H."/>
            <person name="Liu Y."/>
            <person name="Qu J."/>
            <person name="Song X.-Z."/>
            <person name="Zhang L."/>
            <person name="Villasana D."/>
            <person name="Johnson A."/>
            <person name="Liu J."/>
            <person name="Liyanage D."/>
            <person name="Lorensuhewa L."/>
            <person name="Robinson T."/>
            <person name="Song A."/>
            <person name="Song B.-B."/>
            <person name="Dinh H."/>
            <person name="Thornton R."/>
            <person name="Coyle M."/>
            <person name="Francisco L."/>
            <person name="Jackson L."/>
            <person name="Javaid M."/>
            <person name="Korchina V."/>
            <person name="Kovar C."/>
            <person name="Mata R."/>
            <person name="Mathew T."/>
            <person name="Ngo R."/>
            <person name="Nguyen L."/>
            <person name="Nguyen N."/>
            <person name="Okwuonu G."/>
            <person name="Ongeri F."/>
            <person name="Pham C."/>
            <person name="Simmons D."/>
            <person name="Wilczek-Boney K."/>
            <person name="Hale W."/>
            <person name="Jakkamsetti A."/>
            <person name="Pham P."/>
            <person name="Ruth R."/>
            <person name="San Lucas F."/>
            <person name="Warren J."/>
            <person name="Zhang J."/>
            <person name="Zhao Z."/>
            <person name="Zhou C."/>
            <person name="Zhu D."/>
            <person name="Lee S."/>
            <person name="Bess C."/>
            <person name="Blankenburg K."/>
            <person name="Forbes L."/>
            <person name="Fu Q."/>
            <person name="Gubbala S."/>
            <person name="Hirani K."/>
            <person name="Jayaseelan J.C."/>
            <person name="Lara F."/>
            <person name="Munidasa M."/>
            <person name="Palculict T."/>
            <person name="Patil S."/>
            <person name="Pu L.-L."/>
            <person name="Saada N."/>
            <person name="Tang L."/>
            <person name="Weissenberger G."/>
            <person name="Zhu Y."/>
            <person name="Hemphill L."/>
            <person name="Shang Y."/>
            <person name="Youmans B."/>
            <person name="Ayvaz T."/>
            <person name="Ross M."/>
            <person name="Santibanez J."/>
            <person name="Aqrawi P."/>
            <person name="Gross S."/>
            <person name="Joshi V."/>
            <person name="Fowler G."/>
            <person name="Nazareth L."/>
            <person name="Reid J."/>
            <person name="Worley K."/>
            <person name="Petrosino J."/>
            <person name="Highlander S."/>
            <person name="Gibbs R."/>
        </authorList>
    </citation>
    <scope>NUCLEOTIDE SEQUENCE [LARGE SCALE GENOMIC DNA]</scope>
    <source>
        <strain evidence="8">ATCC 33269</strain>
    </source>
</reference>
<feature type="transmembrane region" description="Helical" evidence="6">
    <location>
        <begin position="86"/>
        <end position="106"/>
    </location>
</feature>
<dbReference type="GO" id="GO:0000271">
    <property type="term" value="P:polysaccharide biosynthetic process"/>
    <property type="evidence" value="ECO:0007669"/>
    <property type="project" value="InterPro"/>
</dbReference>
<keyword evidence="9" id="KW-1185">Reference proteome</keyword>
<gene>
    <name evidence="8" type="ORF">HMPREF0663_10341</name>
</gene>
<evidence type="ECO:0000256" key="2">
    <source>
        <dbReference type="ARBA" id="ARBA00009399"/>
    </source>
</evidence>
<dbReference type="eggNOG" id="COG2246">
    <property type="taxonomic scope" value="Bacteria"/>
</dbReference>
<dbReference type="Proteomes" id="UP000005580">
    <property type="component" value="Unassembled WGS sequence"/>
</dbReference>
<evidence type="ECO:0000256" key="3">
    <source>
        <dbReference type="ARBA" id="ARBA00022692"/>
    </source>
</evidence>
<evidence type="ECO:0000256" key="5">
    <source>
        <dbReference type="ARBA" id="ARBA00023136"/>
    </source>
</evidence>
<keyword evidence="4 6" id="KW-1133">Transmembrane helix</keyword>
<dbReference type="STRING" id="28134.SAMN05444288_0519"/>
<dbReference type="GO" id="GO:0005886">
    <property type="term" value="C:plasma membrane"/>
    <property type="evidence" value="ECO:0007669"/>
    <property type="project" value="TreeGrafter"/>
</dbReference>
<comment type="subcellular location">
    <subcellularLocation>
        <location evidence="1">Membrane</location>
        <topology evidence="1">Multi-pass membrane protein</topology>
    </subcellularLocation>
</comment>
<dbReference type="InterPro" id="IPR007267">
    <property type="entry name" value="GtrA_DPMS_TM"/>
</dbReference>
<organism evidence="8 9">
    <name type="scientific">Hoylesella oralis ATCC 33269</name>
    <dbReference type="NCBI Taxonomy" id="873533"/>
    <lineage>
        <taxon>Bacteria</taxon>
        <taxon>Pseudomonadati</taxon>
        <taxon>Bacteroidota</taxon>
        <taxon>Bacteroidia</taxon>
        <taxon>Bacteroidales</taxon>
        <taxon>Prevotellaceae</taxon>
        <taxon>Hoylesella</taxon>
    </lineage>
</organism>
<evidence type="ECO:0000256" key="6">
    <source>
        <dbReference type="SAM" id="Phobius"/>
    </source>
</evidence>
<dbReference type="AlphaFoldDB" id="E7RMJ1"/>
<dbReference type="EMBL" id="AEPE02000002">
    <property type="protein sequence ID" value="EFZ37972.1"/>
    <property type="molecule type" value="Genomic_DNA"/>
</dbReference>
<feature type="transmembrane region" description="Helical" evidence="6">
    <location>
        <begin position="52"/>
        <end position="74"/>
    </location>
</feature>
<accession>E7RMJ1</accession>
<dbReference type="InterPro" id="IPR051401">
    <property type="entry name" value="GtrA_CellWall_Glycosyl"/>
</dbReference>
<evidence type="ECO:0000313" key="8">
    <source>
        <dbReference type="EMBL" id="EFZ37972.1"/>
    </source>
</evidence>
<feature type="transmembrane region" description="Helical" evidence="6">
    <location>
        <begin position="112"/>
        <end position="135"/>
    </location>
</feature>
<dbReference type="PANTHER" id="PTHR38459:SF1">
    <property type="entry name" value="PROPHAGE BACTOPRENOL-LINKED GLUCOSE TRANSLOCASE HOMOLOG"/>
    <property type="match status" value="1"/>
</dbReference>
<feature type="transmembrane region" description="Helical" evidence="6">
    <location>
        <begin position="20"/>
        <end position="46"/>
    </location>
</feature>
<dbReference type="Pfam" id="PF04138">
    <property type="entry name" value="GtrA_DPMS_TM"/>
    <property type="match status" value="1"/>
</dbReference>
<evidence type="ECO:0000256" key="1">
    <source>
        <dbReference type="ARBA" id="ARBA00004141"/>
    </source>
</evidence>
<keyword evidence="3 6" id="KW-0812">Transmembrane</keyword>
<dbReference type="RefSeq" id="WP_004369030.1">
    <property type="nucleotide sequence ID" value="NZ_GL833119.1"/>
</dbReference>
<dbReference type="HOGENOM" id="CLU_083873_5_1_10"/>
<evidence type="ECO:0000313" key="9">
    <source>
        <dbReference type="Proteomes" id="UP000005580"/>
    </source>
</evidence>
<dbReference type="PANTHER" id="PTHR38459">
    <property type="entry name" value="PROPHAGE BACTOPRENOL-LINKED GLUCOSE TRANSLOCASE HOMOLOG"/>
    <property type="match status" value="1"/>
</dbReference>
<evidence type="ECO:0000259" key="7">
    <source>
        <dbReference type="Pfam" id="PF04138"/>
    </source>
</evidence>
<comment type="caution">
    <text evidence="8">The sequence shown here is derived from an EMBL/GenBank/DDBJ whole genome shotgun (WGS) entry which is preliminary data.</text>
</comment>
<feature type="domain" description="GtrA/DPMS transmembrane" evidence="7">
    <location>
        <begin position="25"/>
        <end position="133"/>
    </location>
</feature>
<comment type="similarity">
    <text evidence="2">Belongs to the GtrA family.</text>
</comment>
<sequence>MSIGRYKQLWQEHPKIRADFWRVARFGVVGTVCSAIHYGVYCLFLLFADANIAYTAGYAMGLVCNYALTTYFTFKQKPTKMNAAGFVGSHVVNYFMEIGLLNLFLWLDFSKWLAPVLVMAIAVPINFLMLHFVFLHRQKGTIS</sequence>
<protein>
    <submittedName>
        <fullName evidence="8">GtrA-like protein</fullName>
    </submittedName>
</protein>